<accession>A0A8S1J7N7</accession>
<reference evidence="1" key="1">
    <citation type="submission" date="2020-12" db="EMBL/GenBank/DDBJ databases">
        <authorList>
            <person name="Iha C."/>
        </authorList>
    </citation>
    <scope>NUCLEOTIDE SEQUENCE</scope>
</reference>
<dbReference type="AlphaFoldDB" id="A0A8S1J7N7"/>
<sequence>MAASCSGGLTQLLLRTRRPTVLSRAALHKRDTCICGASRKKDSEPVPEGLFQKQINAVRRQVPVLVRTRLFPRLLNECFAEV</sequence>
<dbReference type="EMBL" id="CAJHUC010001752">
    <property type="protein sequence ID" value="CAD7702243.1"/>
    <property type="molecule type" value="Genomic_DNA"/>
</dbReference>
<proteinExistence type="predicted"/>
<dbReference type="Proteomes" id="UP000708148">
    <property type="component" value="Unassembled WGS sequence"/>
</dbReference>
<gene>
    <name evidence="1" type="ORF">OSTQU699_LOCUS7600</name>
</gene>
<evidence type="ECO:0000313" key="1">
    <source>
        <dbReference type="EMBL" id="CAD7702243.1"/>
    </source>
</evidence>
<evidence type="ECO:0000313" key="2">
    <source>
        <dbReference type="Proteomes" id="UP000708148"/>
    </source>
</evidence>
<organism evidence="1 2">
    <name type="scientific">Ostreobium quekettii</name>
    <dbReference type="NCBI Taxonomy" id="121088"/>
    <lineage>
        <taxon>Eukaryota</taxon>
        <taxon>Viridiplantae</taxon>
        <taxon>Chlorophyta</taxon>
        <taxon>core chlorophytes</taxon>
        <taxon>Ulvophyceae</taxon>
        <taxon>TCBD clade</taxon>
        <taxon>Bryopsidales</taxon>
        <taxon>Ostreobineae</taxon>
        <taxon>Ostreobiaceae</taxon>
        <taxon>Ostreobium</taxon>
    </lineage>
</organism>
<protein>
    <submittedName>
        <fullName evidence="1">Uncharacterized protein</fullName>
    </submittedName>
</protein>
<comment type="caution">
    <text evidence="1">The sequence shown here is derived from an EMBL/GenBank/DDBJ whole genome shotgun (WGS) entry which is preliminary data.</text>
</comment>
<name>A0A8S1J7N7_9CHLO</name>
<keyword evidence="2" id="KW-1185">Reference proteome</keyword>